<dbReference type="Gene3D" id="3.90.780.10">
    <property type="entry name" value="5'-Nucleotidase, C-terminal domain"/>
    <property type="match status" value="1"/>
</dbReference>
<reference evidence="6" key="1">
    <citation type="submission" date="2015-07" db="EMBL/GenBank/DDBJ databases">
        <title>Draft Genome Sequence of Oceanobacillus picturae Heshi-B3 that Was Isolated from Fermented Rice Bran with Aging Salted Mackerel, Which Was Named Heshiko as Traditional Fermented Seafood in Japan.</title>
        <authorList>
            <person name="Akuzawa S."/>
            <person name="Nakagawa J."/>
            <person name="Kanekatsu T."/>
            <person name="Kanesaki Y."/>
            <person name="Suzuki T."/>
        </authorList>
    </citation>
    <scope>NUCLEOTIDE SEQUENCE [LARGE SCALE GENOMIC DNA]</scope>
    <source>
        <strain evidence="6">Heshi-B3</strain>
    </source>
</reference>
<reference evidence="5 6" key="2">
    <citation type="journal article" date="2016" name="Genome Announc.">
        <title>Draft Genome Sequence of Oceanobacillus picturae Heshi-B3, Isolated from Fermented Rice Bran in a Traditional Japanese Seafood Dish.</title>
        <authorList>
            <person name="Akuzawa S."/>
            <person name="Nagaoka J."/>
            <person name="Kanekatsu M."/>
            <person name="Kanesaki Y."/>
            <person name="Suzuki T."/>
        </authorList>
    </citation>
    <scope>NUCLEOTIDE SEQUENCE [LARGE SCALE GENOMIC DNA]</scope>
    <source>
        <strain evidence="5 6">Heshi-B3</strain>
    </source>
</reference>
<keyword evidence="1" id="KW-0732">Signal</keyword>
<dbReference type="Pfam" id="PF00149">
    <property type="entry name" value="Metallophos"/>
    <property type="match status" value="1"/>
</dbReference>
<dbReference type="EMBL" id="BBXV01000021">
    <property type="protein sequence ID" value="GAQ17790.1"/>
    <property type="molecule type" value="Genomic_DNA"/>
</dbReference>
<dbReference type="Proteomes" id="UP000052946">
    <property type="component" value="Unassembled WGS sequence"/>
</dbReference>
<dbReference type="GO" id="GO:0009166">
    <property type="term" value="P:nucleotide catabolic process"/>
    <property type="evidence" value="ECO:0007669"/>
    <property type="project" value="InterPro"/>
</dbReference>
<feature type="domain" description="5'-Nucleotidase C-terminal" evidence="4">
    <location>
        <begin position="329"/>
        <end position="487"/>
    </location>
</feature>
<dbReference type="PANTHER" id="PTHR11575">
    <property type="entry name" value="5'-NUCLEOTIDASE-RELATED"/>
    <property type="match status" value="1"/>
</dbReference>
<dbReference type="SUPFAM" id="SSF56300">
    <property type="entry name" value="Metallo-dependent phosphatases"/>
    <property type="match status" value="1"/>
</dbReference>
<dbReference type="PANTHER" id="PTHR11575:SF6">
    <property type="entry name" value="2',3'-CYCLIC-NUCLEOTIDE 2'-PHOSPHODIESTERASE_3'-NUCLEOTIDASE"/>
    <property type="match status" value="1"/>
</dbReference>
<dbReference type="Pfam" id="PF02872">
    <property type="entry name" value="5_nucleotid_C"/>
    <property type="match status" value="1"/>
</dbReference>
<dbReference type="InterPro" id="IPR008334">
    <property type="entry name" value="5'-Nucleotdase_C"/>
</dbReference>
<sequence>MKKHEKASLTLLYTSDVHGNAMPISYATNEYSDSGLAKYATAVKQVRKEKDYVLVLDNGDLIQGTPFMTHYVKQHRHTENPMITIMNQIGIDGAVIGNHEFNFGSDVLSDAVEQSQFPWLSANIIDTVTNKPKYGPAYIMKTLPNGIKVAITGVTTHYIPNWESPEHIEGLYFADAYETLKKWTTYIRQTEEPDILIASYHGGFERDLETGHETEALTGENQGYRMCDIEGIDVLLTGHQHRKLTGKVNDVLVIQPGNNGTLYGEINLSLSNASGKWIIKEKEAHLRDLTSVPADNEALQAIEALEASTQNWLDEPIGFIKGDMTIHDPFQVRISKHPFIEFIQKVQMEESGVDISVTSLLNNTSKGFSSSVTMRDVVSNYMYPNTLVVLKLTGEDIKKALEKSAEYFTLIDGDIAVNPAFETPKPQHYNYDMWEGIQYSISVNEPVGNRVKDISYHGKPIAYDESYHVVLNNYRATGGGNYDMFKEKPVVKEIQKDAVEIIRSYFERHKTVKAAATPNFVVKAK</sequence>
<dbReference type="InterPro" id="IPR006179">
    <property type="entry name" value="5_nucleotidase/apyrase"/>
</dbReference>
<dbReference type="RefSeq" id="WP_058950037.1">
    <property type="nucleotide sequence ID" value="NZ_BBXV01000021.1"/>
</dbReference>
<feature type="domain" description="Calcineurin-like phosphoesterase" evidence="3">
    <location>
        <begin position="10"/>
        <end position="242"/>
    </location>
</feature>
<dbReference type="GO" id="GO:0000166">
    <property type="term" value="F:nucleotide binding"/>
    <property type="evidence" value="ECO:0007669"/>
    <property type="project" value="UniProtKB-KW"/>
</dbReference>
<name>A0A0U9H580_9BACI</name>
<dbReference type="GO" id="GO:0030288">
    <property type="term" value="C:outer membrane-bounded periplasmic space"/>
    <property type="evidence" value="ECO:0007669"/>
    <property type="project" value="TreeGrafter"/>
</dbReference>
<accession>A0A0U9H580</accession>
<dbReference type="Gene3D" id="3.60.21.10">
    <property type="match status" value="1"/>
</dbReference>
<keyword evidence="2" id="KW-0378">Hydrolase</keyword>
<dbReference type="InterPro" id="IPR004843">
    <property type="entry name" value="Calcineurin-like_PHP"/>
</dbReference>
<organism evidence="5 6">
    <name type="scientific">Oceanobacillus picturae</name>
    <dbReference type="NCBI Taxonomy" id="171693"/>
    <lineage>
        <taxon>Bacteria</taxon>
        <taxon>Bacillati</taxon>
        <taxon>Bacillota</taxon>
        <taxon>Bacilli</taxon>
        <taxon>Bacillales</taxon>
        <taxon>Bacillaceae</taxon>
        <taxon>Oceanobacillus</taxon>
    </lineage>
</organism>
<dbReference type="SUPFAM" id="SSF55816">
    <property type="entry name" value="5'-nucleotidase (syn. UDP-sugar hydrolase), C-terminal domain"/>
    <property type="match status" value="1"/>
</dbReference>
<evidence type="ECO:0000259" key="4">
    <source>
        <dbReference type="Pfam" id="PF02872"/>
    </source>
</evidence>
<evidence type="ECO:0000256" key="1">
    <source>
        <dbReference type="ARBA" id="ARBA00022729"/>
    </source>
</evidence>
<dbReference type="OrthoDB" id="9775118at2"/>
<comment type="caution">
    <text evidence="5">The sequence shown here is derived from an EMBL/GenBank/DDBJ whole genome shotgun (WGS) entry which is preliminary data.</text>
</comment>
<dbReference type="AlphaFoldDB" id="A0A0U9H580"/>
<dbReference type="InterPro" id="IPR036907">
    <property type="entry name" value="5'-Nucleotdase_C_sf"/>
</dbReference>
<keyword evidence="2" id="KW-0547">Nucleotide-binding</keyword>
<comment type="similarity">
    <text evidence="2">Belongs to the 5'-nucleotidase family.</text>
</comment>
<gene>
    <name evidence="5" type="ORF">OPHB3_1727</name>
</gene>
<evidence type="ECO:0000259" key="3">
    <source>
        <dbReference type="Pfam" id="PF00149"/>
    </source>
</evidence>
<evidence type="ECO:0000313" key="5">
    <source>
        <dbReference type="EMBL" id="GAQ17790.1"/>
    </source>
</evidence>
<evidence type="ECO:0000313" key="6">
    <source>
        <dbReference type="Proteomes" id="UP000052946"/>
    </source>
</evidence>
<evidence type="ECO:0000256" key="2">
    <source>
        <dbReference type="RuleBase" id="RU362119"/>
    </source>
</evidence>
<dbReference type="PRINTS" id="PR01607">
    <property type="entry name" value="APYRASEFAMLY"/>
</dbReference>
<protein>
    <submittedName>
        <fullName evidence="5">Trifunctional nucleotide phosphoesterase protein YfkN</fullName>
    </submittedName>
</protein>
<dbReference type="GO" id="GO:0016787">
    <property type="term" value="F:hydrolase activity"/>
    <property type="evidence" value="ECO:0007669"/>
    <property type="project" value="UniProtKB-KW"/>
</dbReference>
<proteinExistence type="inferred from homology"/>
<dbReference type="InterPro" id="IPR029052">
    <property type="entry name" value="Metallo-depent_PP-like"/>
</dbReference>